<dbReference type="GeneID" id="65101649"/>
<name>A0A410S7X4_9ABAC</name>
<accession>A0A410S7X4</accession>
<dbReference type="RefSeq" id="YP_010086440.1">
    <property type="nucleotide sequence ID" value="NC_055455.1"/>
</dbReference>
<dbReference type="Proteomes" id="UP000503509">
    <property type="component" value="Genome"/>
</dbReference>
<reference evidence="1 2" key="1">
    <citation type="submission" date="2018-08" db="EMBL/GenBank/DDBJ databases">
        <title>Sequence analysis of the African armyworm, Spodoptera exempta nucleopolyhedrovirus.</title>
        <authorList>
            <person name="Escasa S.R."/>
            <person name="Mowery J.D."/>
            <person name="Bauchan G.R."/>
            <person name="Harrison R.L."/>
            <person name="Cory J.S."/>
        </authorList>
    </citation>
    <scope>NUCLEOTIDE SEQUENCE [LARGE SCALE GENOMIC DNA]</scope>
    <source>
        <strain evidence="1 2">244.1</strain>
    </source>
</reference>
<evidence type="ECO:0000313" key="2">
    <source>
        <dbReference type="Proteomes" id="UP000503509"/>
    </source>
</evidence>
<dbReference type="InterPro" id="IPR016829">
    <property type="entry name" value="SfNPV_sf27"/>
</dbReference>
<dbReference type="KEGG" id="vg:65101649"/>
<proteinExistence type="predicted"/>
<keyword evidence="2" id="KW-1185">Reference proteome</keyword>
<dbReference type="PIRSF" id="PIRSF025479">
    <property type="entry name" value="UCP025479"/>
    <property type="match status" value="1"/>
</dbReference>
<evidence type="ECO:0000313" key="1">
    <source>
        <dbReference type="EMBL" id="QAT90308.1"/>
    </source>
</evidence>
<sequence length="173" mass="20573">MSTMRNKRLLRSMEQSQFRQVPVNDLKKLSRAITILQNSNLKLKNILSRLHLYYEQKYKMKVFQLEVALDHKERKINKLHEDCRPEYLFILRSENNVFLYKDFADVNKKIRETSDSRVILCRISKAAAVERALVVALAHSRFENYVNVTTNHITFSRTADIDEFEKDVQMMFV</sequence>
<organism evidence="1 2">
    <name type="scientific">Spodoptera exempta nucleopolyhedrovirus</name>
    <dbReference type="NCBI Taxonomy" id="1242863"/>
    <lineage>
        <taxon>Viruses</taxon>
        <taxon>Viruses incertae sedis</taxon>
        <taxon>Naldaviricetes</taxon>
        <taxon>Lefavirales</taxon>
        <taxon>Baculoviridae</taxon>
        <taxon>Alphabaculovirus</taxon>
        <taxon>Alphabaculovirus spexemptae</taxon>
    </lineage>
</organism>
<dbReference type="EMBL" id="MH717816">
    <property type="protein sequence ID" value="QAT90308.1"/>
    <property type="molecule type" value="Genomic_DNA"/>
</dbReference>
<protein>
    <submittedName>
        <fullName evidence="1">Uncharacterized protein</fullName>
    </submittedName>
</protein>